<dbReference type="EMBL" id="CP044331">
    <property type="protein sequence ID" value="QGM98436.1"/>
    <property type="molecule type" value="Genomic_DNA"/>
</dbReference>
<keyword evidence="2" id="KW-1185">Reference proteome</keyword>
<dbReference type="KEGG" id="mpar:F7D14_13760"/>
<gene>
    <name evidence="1" type="ORF">F7D14_13760</name>
</gene>
<protein>
    <submittedName>
        <fullName evidence="1">Uncharacterized protein</fullName>
    </submittedName>
</protein>
<evidence type="ECO:0000313" key="2">
    <source>
        <dbReference type="Proteomes" id="UP000422569"/>
    </source>
</evidence>
<accession>A0A6B8M7H1</accession>
<dbReference type="Proteomes" id="UP000422569">
    <property type="component" value="Chromosome"/>
</dbReference>
<name>A0A6B8M7H1_9HYPH</name>
<sequence>MQTILPALIDYVSETRRLDSLPSSTEPTFYPAINNLIAAVQQERLLPFEVRVNTSEANGKARHAKDQLTEDSKAVKPLLDDYRQALGLSWPYQTRNGDSCRPLTCPIVKPNIDADA</sequence>
<evidence type="ECO:0000313" key="1">
    <source>
        <dbReference type="EMBL" id="QGM98436.1"/>
    </source>
</evidence>
<dbReference type="AlphaFoldDB" id="A0A6B8M7H1"/>
<reference evidence="1 2" key="1">
    <citation type="submission" date="2019-09" db="EMBL/GenBank/DDBJ databases">
        <title>Isolation and complete genome sequencing of Methylocystis species.</title>
        <authorList>
            <person name="Rumah B.L."/>
            <person name="Stead C.E."/>
            <person name="Stevens B.C."/>
            <person name="Minton N.P."/>
            <person name="Grosse-Honebrink A."/>
            <person name="Zhang Y."/>
        </authorList>
    </citation>
    <scope>NUCLEOTIDE SEQUENCE [LARGE SCALE GENOMIC DNA]</scope>
    <source>
        <strain evidence="1 2">BRCS2</strain>
    </source>
</reference>
<dbReference type="RefSeq" id="WP_016918142.1">
    <property type="nucleotide sequence ID" value="NZ_CP044331.1"/>
</dbReference>
<proteinExistence type="predicted"/>
<organism evidence="1 2">
    <name type="scientific">Methylocystis parvus</name>
    <dbReference type="NCBI Taxonomy" id="134"/>
    <lineage>
        <taxon>Bacteria</taxon>
        <taxon>Pseudomonadati</taxon>
        <taxon>Pseudomonadota</taxon>
        <taxon>Alphaproteobacteria</taxon>
        <taxon>Hyphomicrobiales</taxon>
        <taxon>Methylocystaceae</taxon>
        <taxon>Methylocystis</taxon>
    </lineage>
</organism>